<accession>A0ABQ7V4T7</accession>
<feature type="compositionally biased region" description="Polar residues" evidence="5">
    <location>
        <begin position="684"/>
        <end position="699"/>
    </location>
</feature>
<dbReference type="PANTHER" id="PTHR10131:SF161">
    <property type="entry name" value="F26K24.24 PROTEIN"/>
    <property type="match status" value="1"/>
</dbReference>
<feature type="compositionally biased region" description="Basic and acidic residues" evidence="5">
    <location>
        <begin position="457"/>
        <end position="486"/>
    </location>
</feature>
<feature type="compositionally biased region" description="Polar residues" evidence="5">
    <location>
        <begin position="576"/>
        <end position="586"/>
    </location>
</feature>
<feature type="compositionally biased region" description="Polar residues" evidence="5">
    <location>
        <begin position="663"/>
        <end position="674"/>
    </location>
</feature>
<organism evidence="7 8">
    <name type="scientific">Solanum tuberosum</name>
    <name type="common">Potato</name>
    <dbReference type="NCBI Taxonomy" id="4113"/>
    <lineage>
        <taxon>Eukaryota</taxon>
        <taxon>Viridiplantae</taxon>
        <taxon>Streptophyta</taxon>
        <taxon>Embryophyta</taxon>
        <taxon>Tracheophyta</taxon>
        <taxon>Spermatophyta</taxon>
        <taxon>Magnoliopsida</taxon>
        <taxon>eudicotyledons</taxon>
        <taxon>Gunneridae</taxon>
        <taxon>Pentapetalae</taxon>
        <taxon>asterids</taxon>
        <taxon>lamiids</taxon>
        <taxon>Solanales</taxon>
        <taxon>Solanaceae</taxon>
        <taxon>Solanoideae</taxon>
        <taxon>Solaneae</taxon>
        <taxon>Solanum</taxon>
    </lineage>
</organism>
<dbReference type="EMBL" id="JAIVGD010000015">
    <property type="protein sequence ID" value="KAH0757975.1"/>
    <property type="molecule type" value="Genomic_DNA"/>
</dbReference>
<feature type="non-terminal residue" evidence="7">
    <location>
        <position position="1"/>
    </location>
</feature>
<protein>
    <recommendedName>
        <fullName evidence="6">TRAF-type domain-containing protein</fullName>
    </recommendedName>
</protein>
<feature type="compositionally biased region" description="Polar residues" evidence="5">
    <location>
        <begin position="606"/>
        <end position="633"/>
    </location>
</feature>
<dbReference type="InterPro" id="IPR001293">
    <property type="entry name" value="Znf_TRAF"/>
</dbReference>
<keyword evidence="1 4" id="KW-0479">Metal-binding</keyword>
<feature type="compositionally biased region" description="Polar residues" evidence="5">
    <location>
        <begin position="707"/>
        <end position="722"/>
    </location>
</feature>
<feature type="region of interest" description="Disordered" evidence="5">
    <location>
        <begin position="457"/>
        <end position="750"/>
    </location>
</feature>
<keyword evidence="2 4" id="KW-0863">Zinc-finger</keyword>
<feature type="compositionally biased region" description="Polar residues" evidence="5">
    <location>
        <begin position="641"/>
        <end position="655"/>
    </location>
</feature>
<dbReference type="SUPFAM" id="SSF49599">
    <property type="entry name" value="TRAF domain-like"/>
    <property type="match status" value="1"/>
</dbReference>
<evidence type="ECO:0000256" key="5">
    <source>
        <dbReference type="SAM" id="MobiDB-lite"/>
    </source>
</evidence>
<sequence>DSALSRGRPSLGDNPFRLNASHLPQLVFVWRLENRESTKCFAQTYEFLLFLELMHVLLLIESRNNFSEAKNYKKNWLLNVISFTSQDQPIMLFKLLIVSSDMLEASSNMDPPKNEGDMKPTNLEEVKEEGPLFSCNLFDAQMVRKVAQEFLTGLASACVDNTTGGLFKSPASMAVDIRREMVDYLIQRSETFIAESVVLEGGTETIVSDNPYDNILDFIDDFGQSKRNFFSKVSGWILSERREDRIDDFVQEMEINGFWLMARRETVAQTVIRNVDFKNTFHCNMKFKSEEELARHVFSCGFREIHCENEGCNARFSAAQLEQHDSECPFKILQCEQKCPEMLMRREMDRHCITICTMKLVNCPFYPVGCQSTVPQCKADEHRKENLQSHLVYILKLIYKEASSEALKKRAEQLEQATSGGRLAAARDARSLTTAIKNIDAKLGPLEVEKKIEVNPELIEQKDEGTDVSTKNDDHDGKDSLHKNETSPDSPKIQHDLTATPAKAESPTKSVDIVEPTSKTKVQESSKSPQDLTVFSSKSEESTLSAMKHKKSSSPEMDTHETNESTPSPKKHHDSTASSPKMSTHELTLPKKHHDSMATSPKIGTHESTPLPRNQHDSTTSSPKMSTHESTPSPKKHHDSTTSSPKMCTHESTISPKEHHDSTASSPKMSTHELTPSPKKQHDSTTSSPKMSTHESTPSPKKHHDSTTSSPKVSTHESTPSPTKHHDSTPSSLETEYAKSEESIPSANNH</sequence>
<proteinExistence type="predicted"/>
<feature type="domain" description="TRAF-type" evidence="6">
    <location>
        <begin position="324"/>
        <end position="375"/>
    </location>
</feature>
<evidence type="ECO:0000313" key="8">
    <source>
        <dbReference type="Proteomes" id="UP000826656"/>
    </source>
</evidence>
<dbReference type="PROSITE" id="PS50145">
    <property type="entry name" value="ZF_TRAF"/>
    <property type="match status" value="1"/>
</dbReference>
<keyword evidence="8" id="KW-1185">Reference proteome</keyword>
<keyword evidence="3 4" id="KW-0862">Zinc</keyword>
<evidence type="ECO:0000256" key="2">
    <source>
        <dbReference type="ARBA" id="ARBA00022771"/>
    </source>
</evidence>
<evidence type="ECO:0000259" key="6">
    <source>
        <dbReference type="PROSITE" id="PS50145"/>
    </source>
</evidence>
<evidence type="ECO:0000256" key="4">
    <source>
        <dbReference type="PROSITE-ProRule" id="PRU00207"/>
    </source>
</evidence>
<dbReference type="Pfam" id="PF02176">
    <property type="entry name" value="zf-TRAF"/>
    <property type="match status" value="1"/>
</dbReference>
<comment type="caution">
    <text evidence="7">The sequence shown here is derived from an EMBL/GenBank/DDBJ whole genome shotgun (WGS) entry which is preliminary data.</text>
</comment>
<dbReference type="Proteomes" id="UP000826656">
    <property type="component" value="Unassembled WGS sequence"/>
</dbReference>
<evidence type="ECO:0000256" key="3">
    <source>
        <dbReference type="ARBA" id="ARBA00022833"/>
    </source>
</evidence>
<evidence type="ECO:0000256" key="1">
    <source>
        <dbReference type="ARBA" id="ARBA00022723"/>
    </source>
</evidence>
<name>A0ABQ7V4T7_SOLTU</name>
<dbReference type="InterPro" id="IPR013083">
    <property type="entry name" value="Znf_RING/FYVE/PHD"/>
</dbReference>
<dbReference type="Gene3D" id="3.30.40.10">
    <property type="entry name" value="Zinc/RING finger domain, C3HC4 (zinc finger)"/>
    <property type="match status" value="1"/>
</dbReference>
<feature type="zinc finger region" description="TRAF-type" evidence="4">
    <location>
        <begin position="324"/>
        <end position="375"/>
    </location>
</feature>
<reference evidence="7 8" key="1">
    <citation type="journal article" date="2021" name="bioRxiv">
        <title>Chromosome-scale and haplotype-resolved genome assembly of a tetraploid potato cultivar.</title>
        <authorList>
            <person name="Sun H."/>
            <person name="Jiao W.-B."/>
            <person name="Krause K."/>
            <person name="Campoy J.A."/>
            <person name="Goel M."/>
            <person name="Folz-Donahue K."/>
            <person name="Kukat C."/>
            <person name="Huettel B."/>
            <person name="Schneeberger K."/>
        </authorList>
    </citation>
    <scope>NUCLEOTIDE SEQUENCE [LARGE SCALE GENOMIC DNA]</scope>
    <source>
        <strain evidence="7">SolTubOtavaFocal</strain>
        <tissue evidence="7">Leaves</tissue>
    </source>
</reference>
<gene>
    <name evidence="7" type="ORF">KY290_021468</name>
</gene>
<evidence type="ECO:0000313" key="7">
    <source>
        <dbReference type="EMBL" id="KAH0757975.1"/>
    </source>
</evidence>
<dbReference type="PANTHER" id="PTHR10131">
    <property type="entry name" value="TNF RECEPTOR ASSOCIATED FACTOR"/>
    <property type="match status" value="1"/>
</dbReference>
<feature type="compositionally biased region" description="Polar residues" evidence="5">
    <location>
        <begin position="517"/>
        <end position="545"/>
    </location>
</feature>